<keyword evidence="2" id="KW-0812">Transmembrane</keyword>
<dbReference type="Proteomes" id="UP000275846">
    <property type="component" value="Unassembled WGS sequence"/>
</dbReference>
<evidence type="ECO:0000256" key="1">
    <source>
        <dbReference type="SAM" id="MobiDB-lite"/>
    </source>
</evidence>
<dbReference type="AlphaFoldDB" id="A0A183STE7"/>
<protein>
    <submittedName>
        <fullName evidence="6">Secreted protein</fullName>
    </submittedName>
</protein>
<feature type="chain" id="PRO_5043141305" evidence="3">
    <location>
        <begin position="22"/>
        <end position="168"/>
    </location>
</feature>
<name>A0A183STE7_SCHSO</name>
<organism evidence="6">
    <name type="scientific">Schistocephalus solidus</name>
    <name type="common">Tapeworm</name>
    <dbReference type="NCBI Taxonomy" id="70667"/>
    <lineage>
        <taxon>Eukaryota</taxon>
        <taxon>Metazoa</taxon>
        <taxon>Spiralia</taxon>
        <taxon>Lophotrochozoa</taxon>
        <taxon>Platyhelminthes</taxon>
        <taxon>Cestoda</taxon>
        <taxon>Eucestoda</taxon>
        <taxon>Diphyllobothriidea</taxon>
        <taxon>Diphyllobothriidae</taxon>
        <taxon>Schistocephalus</taxon>
    </lineage>
</organism>
<gene>
    <name evidence="4" type="ORF">SSLN_LOCUS7495</name>
</gene>
<keyword evidence="5" id="KW-1185">Reference proteome</keyword>
<evidence type="ECO:0000313" key="6">
    <source>
        <dbReference type="WBParaSite" id="SSLN_0000777701-mRNA-1"/>
    </source>
</evidence>
<evidence type="ECO:0000256" key="3">
    <source>
        <dbReference type="SAM" id="SignalP"/>
    </source>
</evidence>
<feature type="transmembrane region" description="Helical" evidence="2">
    <location>
        <begin position="97"/>
        <end position="118"/>
    </location>
</feature>
<feature type="region of interest" description="Disordered" evidence="1">
    <location>
        <begin position="133"/>
        <end position="168"/>
    </location>
</feature>
<evidence type="ECO:0000313" key="4">
    <source>
        <dbReference type="EMBL" id="VDL93880.1"/>
    </source>
</evidence>
<reference evidence="6" key="1">
    <citation type="submission" date="2016-06" db="UniProtKB">
        <authorList>
            <consortium name="WormBaseParasite"/>
        </authorList>
    </citation>
    <scope>IDENTIFICATION</scope>
</reference>
<reference evidence="4 5" key="2">
    <citation type="submission" date="2018-11" db="EMBL/GenBank/DDBJ databases">
        <authorList>
            <consortium name="Pathogen Informatics"/>
        </authorList>
    </citation>
    <scope>NUCLEOTIDE SEQUENCE [LARGE SCALE GENOMIC DNA]</scope>
    <source>
        <strain evidence="4 5">NST_G2</strain>
    </source>
</reference>
<feature type="signal peptide" evidence="3">
    <location>
        <begin position="1"/>
        <end position="21"/>
    </location>
</feature>
<accession>A0A183STE7</accession>
<sequence length="168" mass="18329">MVGFGHSICLVCVVNAPVATSSLYPTLTCGFSKPVLPSCYTPGNRHHRRAKLGEGLQFCVCLHTRYVCSLPPALPTLPSSFSPHLLFAANSPLPSHLILFTFSLILPFFSPLLLLLSLNLTSTPPFLPLSSPFPPSSWSKKSYGDGDIQSRRWPRRIGRSLASPNLDP</sequence>
<evidence type="ECO:0000313" key="5">
    <source>
        <dbReference type="Proteomes" id="UP000275846"/>
    </source>
</evidence>
<keyword evidence="3" id="KW-0732">Signal</keyword>
<keyword evidence="2" id="KW-1133">Transmembrane helix</keyword>
<evidence type="ECO:0000256" key="2">
    <source>
        <dbReference type="SAM" id="Phobius"/>
    </source>
</evidence>
<dbReference type="EMBL" id="UYSU01034168">
    <property type="protein sequence ID" value="VDL93880.1"/>
    <property type="molecule type" value="Genomic_DNA"/>
</dbReference>
<keyword evidence="2" id="KW-0472">Membrane</keyword>
<proteinExistence type="predicted"/>
<dbReference type="WBParaSite" id="SSLN_0000777701-mRNA-1">
    <property type="protein sequence ID" value="SSLN_0000777701-mRNA-1"/>
    <property type="gene ID" value="SSLN_0000777701"/>
</dbReference>